<gene>
    <name evidence="13" type="ORF">UPYG_G00177260</name>
</gene>
<feature type="transmembrane region" description="Helical" evidence="12">
    <location>
        <begin position="227"/>
        <end position="254"/>
    </location>
</feature>
<dbReference type="GO" id="GO:0005789">
    <property type="term" value="C:endoplasmic reticulum membrane"/>
    <property type="evidence" value="ECO:0007669"/>
    <property type="project" value="UniProtKB-SubCell"/>
</dbReference>
<dbReference type="InterPro" id="IPR014371">
    <property type="entry name" value="Oat_ACAT_DAG_ARE"/>
</dbReference>
<evidence type="ECO:0000256" key="11">
    <source>
        <dbReference type="SAM" id="MobiDB-lite"/>
    </source>
</evidence>
<evidence type="ECO:0000256" key="7">
    <source>
        <dbReference type="ARBA" id="ARBA00023136"/>
    </source>
</evidence>
<accession>A0ABD0WQ82</accession>
<feature type="transmembrane region" description="Helical" evidence="12">
    <location>
        <begin position="194"/>
        <end position="215"/>
    </location>
</feature>
<keyword evidence="6 12" id="KW-1133">Transmembrane helix</keyword>
<comment type="similarity">
    <text evidence="2 9">Belongs to the membrane-bound acyltransferase family. Sterol o-acyltransferase subfamily.</text>
</comment>
<keyword evidence="3 9" id="KW-0808">Transferase</keyword>
<feature type="transmembrane region" description="Helical" evidence="12">
    <location>
        <begin position="414"/>
        <end position="442"/>
    </location>
</feature>
<evidence type="ECO:0000256" key="3">
    <source>
        <dbReference type="ARBA" id="ARBA00022679"/>
    </source>
</evidence>
<reference evidence="13 14" key="1">
    <citation type="submission" date="2024-06" db="EMBL/GenBank/DDBJ databases">
        <authorList>
            <person name="Pan Q."/>
            <person name="Wen M."/>
            <person name="Jouanno E."/>
            <person name="Zahm M."/>
            <person name="Klopp C."/>
            <person name="Cabau C."/>
            <person name="Louis A."/>
            <person name="Berthelot C."/>
            <person name="Parey E."/>
            <person name="Roest Crollius H."/>
            <person name="Montfort J."/>
            <person name="Robinson-Rechavi M."/>
            <person name="Bouchez O."/>
            <person name="Lampietro C."/>
            <person name="Lopez Roques C."/>
            <person name="Donnadieu C."/>
            <person name="Postlethwait J."/>
            <person name="Bobe J."/>
            <person name="Verreycken H."/>
            <person name="Guiguen Y."/>
        </authorList>
    </citation>
    <scope>NUCLEOTIDE SEQUENCE [LARGE SCALE GENOMIC DNA]</scope>
    <source>
        <strain evidence="13">Up_M1</strain>
        <tissue evidence="13">Testis</tissue>
    </source>
</reference>
<feature type="region of interest" description="Disordered" evidence="11">
    <location>
        <begin position="145"/>
        <end position="167"/>
    </location>
</feature>
<feature type="transmembrane region" description="Helical" evidence="12">
    <location>
        <begin position="373"/>
        <end position="394"/>
    </location>
</feature>
<evidence type="ECO:0000256" key="8">
    <source>
        <dbReference type="ARBA" id="ARBA00023315"/>
    </source>
</evidence>
<evidence type="ECO:0000256" key="6">
    <source>
        <dbReference type="ARBA" id="ARBA00022989"/>
    </source>
</evidence>
<feature type="transmembrane region" description="Helical" evidence="12">
    <location>
        <begin position="274"/>
        <end position="297"/>
    </location>
</feature>
<keyword evidence="4 12" id="KW-0812">Transmembrane</keyword>
<evidence type="ECO:0000313" key="14">
    <source>
        <dbReference type="Proteomes" id="UP001557470"/>
    </source>
</evidence>
<dbReference type="Proteomes" id="UP001557470">
    <property type="component" value="Unassembled WGS sequence"/>
</dbReference>
<organism evidence="13 14">
    <name type="scientific">Umbra pygmaea</name>
    <name type="common">Eastern mudminnow</name>
    <dbReference type="NCBI Taxonomy" id="75934"/>
    <lineage>
        <taxon>Eukaryota</taxon>
        <taxon>Metazoa</taxon>
        <taxon>Chordata</taxon>
        <taxon>Craniata</taxon>
        <taxon>Vertebrata</taxon>
        <taxon>Euteleostomi</taxon>
        <taxon>Actinopterygii</taxon>
        <taxon>Neopterygii</taxon>
        <taxon>Teleostei</taxon>
        <taxon>Protacanthopterygii</taxon>
        <taxon>Esociformes</taxon>
        <taxon>Umbridae</taxon>
        <taxon>Umbra</taxon>
    </lineage>
</organism>
<evidence type="ECO:0000313" key="13">
    <source>
        <dbReference type="EMBL" id="KAL0978892.1"/>
    </source>
</evidence>
<evidence type="ECO:0000256" key="5">
    <source>
        <dbReference type="ARBA" id="ARBA00022824"/>
    </source>
</evidence>
<evidence type="ECO:0000256" key="9">
    <source>
        <dbReference type="PIRNR" id="PIRNR000439"/>
    </source>
</evidence>
<feature type="compositionally biased region" description="Polar residues" evidence="11">
    <location>
        <begin position="145"/>
        <end position="163"/>
    </location>
</feature>
<dbReference type="Pfam" id="PF03062">
    <property type="entry name" value="MBOAT"/>
    <property type="match status" value="1"/>
</dbReference>
<comment type="subcellular location">
    <subcellularLocation>
        <location evidence="1 9">Endoplasmic reticulum membrane</location>
        <topology evidence="1 9">Multi-pass membrane protein</topology>
    </subcellularLocation>
</comment>
<evidence type="ECO:0000256" key="10">
    <source>
        <dbReference type="PIRSR" id="PIRSR000439-1"/>
    </source>
</evidence>
<feature type="transmembrane region" description="Helical" evidence="12">
    <location>
        <begin position="555"/>
        <end position="576"/>
    </location>
</feature>
<comment type="caution">
    <text evidence="13">The sequence shown here is derived from an EMBL/GenBank/DDBJ whole genome shotgun (WGS) entry which is preliminary data.</text>
</comment>
<dbReference type="EMBL" id="JAGEUA010000005">
    <property type="protein sequence ID" value="KAL0978892.1"/>
    <property type="molecule type" value="Genomic_DNA"/>
</dbReference>
<dbReference type="PANTHER" id="PTHR10408">
    <property type="entry name" value="STEROL O-ACYLTRANSFERASE"/>
    <property type="match status" value="1"/>
</dbReference>
<sequence>MEPGDWSLSVEDQNRRPVQSFSSRSLPIQKTSLHLVTGGIMADLDTSNPLGNIMPTEAATKLVHRNTHNTKSAESNGSLFNKETTNQAEEKHAEDQMVDLLQWKKHVQRVKSQVLEQMQCQLSDLLDKVLIESFQTFTPNGHGNPVSIITRNRTVPTGTTNNPHRTHMEKDGKVFMERRSILDELFEINHIRTIYHMFISVLFLFIISTLAVDYIDQGRLVLEFDLLFYAFGKLHIVTCAWLFMFSYTLAFPYYCLSLWGSLYQRSPLRIVQKVGVGLVLSALQTTVLGVFPVYIVFHYQLPPASRFIILLEQIRFLMKSYSFIRENLPAILINTTKEGAGPRFPTFSSYLYFLFAPTLIYRESYPRNPYIRWNYVGVTFAKILGCLFYGYFILERLCVPVFMKKSNTPFSTRTLVLALFHATLPGMLLLLLAFFAFLHCWLNAFAEMLRFADRMFYKDWWNSTSFANYYRTWNVVVHDWLYCYGYRDFLLLSRGKFRTAAMLSVFAVSALVHEYVFTLGFGFFYPVMFCLFAFFGVAFNFTLNDKRKSPVWNIMMWTCLFMGQGIMVCLYCQEWYAQIQCPRTGASFWELVTPRSWSCSF</sequence>
<feature type="active site" evidence="10">
    <location>
        <position position="513"/>
    </location>
</feature>
<name>A0ABD0WQ82_UMBPY</name>
<evidence type="ECO:0000256" key="1">
    <source>
        <dbReference type="ARBA" id="ARBA00004477"/>
    </source>
</evidence>
<dbReference type="InterPro" id="IPR004299">
    <property type="entry name" value="MBOAT_fam"/>
</dbReference>
<feature type="transmembrane region" description="Helical" evidence="12">
    <location>
        <begin position="344"/>
        <end position="361"/>
    </location>
</feature>
<dbReference type="PANTHER" id="PTHR10408:SF10">
    <property type="entry name" value="STEROL O-ACYLTRANSFERASE 2"/>
    <property type="match status" value="1"/>
</dbReference>
<evidence type="ECO:0000256" key="4">
    <source>
        <dbReference type="ARBA" id="ARBA00022692"/>
    </source>
</evidence>
<evidence type="ECO:0000256" key="12">
    <source>
        <dbReference type="SAM" id="Phobius"/>
    </source>
</evidence>
<proteinExistence type="inferred from homology"/>
<keyword evidence="7 9" id="KW-0472">Membrane</keyword>
<keyword evidence="8 9" id="KW-0012">Acyltransferase</keyword>
<evidence type="ECO:0000256" key="2">
    <source>
        <dbReference type="ARBA" id="ARBA00009010"/>
    </source>
</evidence>
<dbReference type="AlphaFoldDB" id="A0ABD0WQ82"/>
<protein>
    <recommendedName>
        <fullName evidence="9">O-acyltransferase</fullName>
    </recommendedName>
</protein>
<dbReference type="PIRSF" id="PIRSF000439">
    <property type="entry name" value="Oat_ACAT_DAG_ARE"/>
    <property type="match status" value="1"/>
</dbReference>
<feature type="region of interest" description="Disordered" evidence="11">
    <location>
        <begin position="1"/>
        <end position="23"/>
    </location>
</feature>
<feature type="transmembrane region" description="Helical" evidence="12">
    <location>
        <begin position="523"/>
        <end position="543"/>
    </location>
</feature>
<keyword evidence="5 9" id="KW-0256">Endoplasmic reticulum</keyword>
<dbReference type="GO" id="GO:0008374">
    <property type="term" value="F:O-acyltransferase activity"/>
    <property type="evidence" value="ECO:0007669"/>
    <property type="project" value="UniProtKB-ARBA"/>
</dbReference>
<keyword evidence="14" id="KW-1185">Reference proteome</keyword>